<dbReference type="PANTHER" id="PTHR34448">
    <property type="entry name" value="AMINOPEPTIDASE"/>
    <property type="match status" value="1"/>
</dbReference>
<gene>
    <name evidence="2" type="ORF">SAMN02745751_00411</name>
</gene>
<dbReference type="STRING" id="1121476.SAMN02745751_00411"/>
<dbReference type="Proteomes" id="UP000184052">
    <property type="component" value="Unassembled WGS sequence"/>
</dbReference>
<accession>A0A1M6BMQ4</accession>
<keyword evidence="2" id="KW-0378">Hydrolase</keyword>
<evidence type="ECO:0000313" key="2">
    <source>
        <dbReference type="EMBL" id="SHI50005.1"/>
    </source>
</evidence>
<keyword evidence="3" id="KW-1185">Reference proteome</keyword>
<evidence type="ECO:0000313" key="3">
    <source>
        <dbReference type="Proteomes" id="UP000184052"/>
    </source>
</evidence>
<keyword evidence="2" id="KW-0645">Protease</keyword>
<dbReference type="InterPro" id="IPR058739">
    <property type="entry name" value="NicX"/>
</dbReference>
<dbReference type="EMBL" id="FQZL01000005">
    <property type="protein sequence ID" value="SHI50005.1"/>
    <property type="molecule type" value="Genomic_DNA"/>
</dbReference>
<dbReference type="Pfam" id="PF26233">
    <property type="entry name" value="NicX"/>
    <property type="match status" value="1"/>
</dbReference>
<keyword evidence="2" id="KW-0031">Aminopeptidase</keyword>
<proteinExistence type="predicted"/>
<name>A0A1M6BMQ4_9FIRM</name>
<evidence type="ECO:0000256" key="1">
    <source>
        <dbReference type="ARBA" id="ARBA00022723"/>
    </source>
</evidence>
<sequence>MNYPIGIEMSESYLSYEVQAAAMKLVKDVMLVLPGETVVITADSSSDSRVVEATAKAAYSIGASPVIINYPTTYKAFEEPVLPVASAVAAADVWIEFAYYCIMHTPCFQKAMEYGTRYTCLTGMDATMIVNTIGKIDYNLVVEFGEYLTDYIQKSDEIIIQDRNGTNLKSYNRGRQVKHSGQLATKKGYPVMLGGQVSWCPVEETIHGTLIFDAAVFPPSELGIINSNIVMELEEGRVRKITGGSDAEIFNRWLSDFKDPNMFRLAHYSIGFNPGVTQATGRIVEDERIFGCIEFGLGSQGESLKGAFWNAASHTDGIVSKPTIIADGKYLEKDGIYTDPEAVNYCKKLKIKGY</sequence>
<protein>
    <submittedName>
        <fullName evidence="2">Leucyl aminopeptidase (Aminopeptidase T)</fullName>
    </submittedName>
</protein>
<dbReference type="GO" id="GO:0004177">
    <property type="term" value="F:aminopeptidase activity"/>
    <property type="evidence" value="ECO:0007669"/>
    <property type="project" value="UniProtKB-KW"/>
</dbReference>
<reference evidence="2 3" key="1">
    <citation type="submission" date="2016-11" db="EMBL/GenBank/DDBJ databases">
        <authorList>
            <person name="Jaros S."/>
            <person name="Januszkiewicz K."/>
            <person name="Wedrychowicz H."/>
        </authorList>
    </citation>
    <scope>NUCLEOTIDE SEQUENCE [LARGE SCALE GENOMIC DNA]</scope>
    <source>
        <strain evidence="2 3">DSM 17477</strain>
    </source>
</reference>
<keyword evidence="1" id="KW-0479">Metal-binding</keyword>
<dbReference type="GO" id="GO:0046872">
    <property type="term" value="F:metal ion binding"/>
    <property type="evidence" value="ECO:0007669"/>
    <property type="project" value="UniProtKB-KW"/>
</dbReference>
<dbReference type="RefSeq" id="WP_073046380.1">
    <property type="nucleotide sequence ID" value="NZ_FQZL01000005.1"/>
</dbReference>
<dbReference type="InterPro" id="IPR052170">
    <property type="entry name" value="M29_Exopeptidase"/>
</dbReference>
<dbReference type="SUPFAM" id="SSF144052">
    <property type="entry name" value="Thermophilic metalloprotease-like"/>
    <property type="match status" value="1"/>
</dbReference>
<dbReference type="PANTHER" id="PTHR34448:SF1">
    <property type="entry name" value="BLL6088 PROTEIN"/>
    <property type="match status" value="1"/>
</dbReference>
<organism evidence="2 3">
    <name type="scientific">Dethiosulfatibacter aminovorans DSM 17477</name>
    <dbReference type="NCBI Taxonomy" id="1121476"/>
    <lineage>
        <taxon>Bacteria</taxon>
        <taxon>Bacillati</taxon>
        <taxon>Bacillota</taxon>
        <taxon>Tissierellia</taxon>
        <taxon>Dethiosulfatibacter</taxon>
    </lineage>
</organism>
<dbReference type="AlphaFoldDB" id="A0A1M6BMQ4"/>